<feature type="domain" description="OmpR/PhoB-type" evidence="7">
    <location>
        <begin position="1"/>
        <end position="101"/>
    </location>
</feature>
<dbReference type="PRINTS" id="PR00364">
    <property type="entry name" value="DISEASERSIST"/>
</dbReference>
<dbReference type="EMBL" id="CP074371">
    <property type="protein sequence ID" value="QVI23908.1"/>
    <property type="molecule type" value="Genomic_DNA"/>
</dbReference>
<dbReference type="SUPFAM" id="SSF46894">
    <property type="entry name" value="C-terminal effector domain of the bipartite response regulators"/>
    <property type="match status" value="1"/>
</dbReference>
<evidence type="ECO:0000256" key="3">
    <source>
        <dbReference type="ARBA" id="ARBA00023125"/>
    </source>
</evidence>
<dbReference type="InterPro" id="IPR016032">
    <property type="entry name" value="Sig_transdc_resp-reg_C-effctor"/>
</dbReference>
<evidence type="ECO:0000256" key="5">
    <source>
        <dbReference type="PROSITE-ProRule" id="PRU01091"/>
    </source>
</evidence>
<evidence type="ECO:0000313" key="8">
    <source>
        <dbReference type="EMBL" id="QVI23908.1"/>
    </source>
</evidence>
<evidence type="ECO:0000256" key="2">
    <source>
        <dbReference type="ARBA" id="ARBA00023015"/>
    </source>
</evidence>
<keyword evidence="3 5" id="KW-0238">DNA-binding</keyword>
<evidence type="ECO:0000313" key="9">
    <source>
        <dbReference type="Proteomes" id="UP000683310"/>
    </source>
</evidence>
<dbReference type="InterPro" id="IPR001867">
    <property type="entry name" value="OmpR/PhoB-type_DNA-bd"/>
</dbReference>
<dbReference type="InterPro" id="IPR051677">
    <property type="entry name" value="AfsR-DnrI-RedD_regulator"/>
</dbReference>
<dbReference type="Gene3D" id="3.40.50.300">
    <property type="entry name" value="P-loop containing nucleotide triphosphate hydrolases"/>
    <property type="match status" value="1"/>
</dbReference>
<reference evidence="8 9" key="1">
    <citation type="submission" date="2021-04" db="EMBL/GenBank/DDBJ databases">
        <title>Nocardia tengchongensis.</title>
        <authorList>
            <person name="Zhuang k."/>
            <person name="Ran Y."/>
            <person name="Li W."/>
        </authorList>
    </citation>
    <scope>NUCLEOTIDE SEQUENCE [LARGE SCALE GENOMIC DNA]</scope>
    <source>
        <strain evidence="8 9">CFH S0057</strain>
    </source>
</reference>
<organism evidence="8 9">
    <name type="scientific">Nocardia tengchongensis</name>
    <dbReference type="NCBI Taxonomy" id="2055889"/>
    <lineage>
        <taxon>Bacteria</taxon>
        <taxon>Bacillati</taxon>
        <taxon>Actinomycetota</taxon>
        <taxon>Actinomycetes</taxon>
        <taxon>Mycobacteriales</taxon>
        <taxon>Nocardiaceae</taxon>
        <taxon>Nocardia</taxon>
    </lineage>
</organism>
<dbReference type="PANTHER" id="PTHR35807">
    <property type="entry name" value="TRANSCRIPTIONAL REGULATOR REDD-RELATED"/>
    <property type="match status" value="1"/>
</dbReference>
<dbReference type="Proteomes" id="UP000683310">
    <property type="component" value="Chromosome"/>
</dbReference>
<dbReference type="Pfam" id="PF03704">
    <property type="entry name" value="BTAD"/>
    <property type="match status" value="1"/>
</dbReference>
<feature type="DNA-binding region" description="OmpR/PhoB-type" evidence="5">
    <location>
        <begin position="1"/>
        <end position="101"/>
    </location>
</feature>
<dbReference type="SUPFAM" id="SSF52540">
    <property type="entry name" value="P-loop containing nucleoside triphosphate hydrolases"/>
    <property type="match status" value="1"/>
</dbReference>
<proteinExistence type="inferred from homology"/>
<keyword evidence="4" id="KW-0804">Transcription</keyword>
<feature type="region of interest" description="Disordered" evidence="6">
    <location>
        <begin position="526"/>
        <end position="580"/>
    </location>
</feature>
<dbReference type="PROSITE" id="PS51755">
    <property type="entry name" value="OMPR_PHOB"/>
    <property type="match status" value="1"/>
</dbReference>
<evidence type="ECO:0000256" key="4">
    <source>
        <dbReference type="ARBA" id="ARBA00023163"/>
    </source>
</evidence>
<feature type="compositionally biased region" description="Low complexity" evidence="6">
    <location>
        <begin position="540"/>
        <end position="569"/>
    </location>
</feature>
<evidence type="ECO:0000259" key="7">
    <source>
        <dbReference type="PROSITE" id="PS51755"/>
    </source>
</evidence>
<dbReference type="Gene3D" id="1.10.10.10">
    <property type="entry name" value="Winged helix-like DNA-binding domain superfamily/Winged helix DNA-binding domain"/>
    <property type="match status" value="1"/>
</dbReference>
<dbReference type="SMART" id="SM00862">
    <property type="entry name" value="Trans_reg_C"/>
    <property type="match status" value="1"/>
</dbReference>
<dbReference type="InterPro" id="IPR005158">
    <property type="entry name" value="BTAD"/>
</dbReference>
<dbReference type="InterPro" id="IPR041664">
    <property type="entry name" value="AAA_16"/>
</dbReference>
<dbReference type="Pfam" id="PF13191">
    <property type="entry name" value="AAA_16"/>
    <property type="match status" value="1"/>
</dbReference>
<name>A0ABX8CVJ6_9NOCA</name>
<dbReference type="InterPro" id="IPR027417">
    <property type="entry name" value="P-loop_NTPase"/>
</dbReference>
<keyword evidence="2" id="KW-0805">Transcription regulation</keyword>
<accession>A0ABX8CVJ6</accession>
<dbReference type="InterPro" id="IPR011990">
    <property type="entry name" value="TPR-like_helical_dom_sf"/>
</dbReference>
<dbReference type="Pfam" id="PF00486">
    <property type="entry name" value="Trans_reg_C"/>
    <property type="match status" value="1"/>
</dbReference>
<comment type="similarity">
    <text evidence="1">Belongs to the AfsR/DnrI/RedD regulatory family.</text>
</comment>
<gene>
    <name evidence="8" type="ORF">KHQ06_14525</name>
</gene>
<feature type="region of interest" description="Disordered" evidence="6">
    <location>
        <begin position="599"/>
        <end position="667"/>
    </location>
</feature>
<evidence type="ECO:0000256" key="1">
    <source>
        <dbReference type="ARBA" id="ARBA00005820"/>
    </source>
</evidence>
<sequence>MTMIRFKLLGPVQLHVHGKPVDLGPPRQTSLLAALLVDSGRPLPIDTLIDRVWGDSPPVAARDAVYTYVARLRGVLTEATAGHGGPPVQVNRGSGGYTLSTPPDSVDLQHFMDLVDRARATDIDDPGRVEQLAAGLNLWNGSAMTGLDSEWARRLSDSLHRLKHEVTADWADAEIRRGNHSLVINRLQTALLEEPLVEGLQERLIRAYFLNGETAQALRQYDVARRLVADELGADPSPGMRELHSQILRGDPPTVTLGLAPDMVPLAPLGFSGRDAELATLTGMLTDEPAPRPVLVTGGAGVGKTALVLQAADCLRARFPEGMLYADLAEGPNTTPETVLGRLLTALGIPADAQPATLAERANLYRARLARRRVLVILDNAVTESQIIPLLPAGGSSTALITSRFALGLTTVRTFVLHELSRTQGLQMLVATVGRARVLPEWEDAGSVADHCSGIPLALRAVACRMSARPHWTFARMLARISDEQRRLEVVSYQALDIRASLDLTFDRLDSTAAGVFRDLGRKTSAGTEFTAPDHPNSAPTKSRTPSTGSSTPTCCPRSAATTRTAPSTECSTSTASTPSTWETDHAAFRAAHHALSILRRPVPSRPRQPGVLGAAHRRNRRPRLGTGRIRGQPEPHARHRQHRHPGLGAARSGGHVPAQRGALPLQ</sequence>
<dbReference type="SMART" id="SM01043">
    <property type="entry name" value="BTAD"/>
    <property type="match status" value="1"/>
</dbReference>
<protein>
    <submittedName>
        <fullName evidence="8">Winged helix-turn-helix domain-containing protein</fullName>
    </submittedName>
</protein>
<dbReference type="CDD" id="cd15831">
    <property type="entry name" value="BTAD"/>
    <property type="match status" value="1"/>
</dbReference>
<keyword evidence="9" id="KW-1185">Reference proteome</keyword>
<evidence type="ECO:0000256" key="6">
    <source>
        <dbReference type="SAM" id="MobiDB-lite"/>
    </source>
</evidence>
<dbReference type="Gene3D" id="1.25.40.10">
    <property type="entry name" value="Tetratricopeptide repeat domain"/>
    <property type="match status" value="1"/>
</dbReference>
<dbReference type="InterPro" id="IPR036388">
    <property type="entry name" value="WH-like_DNA-bd_sf"/>
</dbReference>
<dbReference type="PANTHER" id="PTHR35807:SF1">
    <property type="entry name" value="TRANSCRIPTIONAL REGULATOR REDD"/>
    <property type="match status" value="1"/>
</dbReference>
<dbReference type="SUPFAM" id="SSF48452">
    <property type="entry name" value="TPR-like"/>
    <property type="match status" value="1"/>
</dbReference>
<feature type="compositionally biased region" description="Polar residues" evidence="6">
    <location>
        <begin position="570"/>
        <end position="580"/>
    </location>
</feature>